<evidence type="ECO:0000256" key="15">
    <source>
        <dbReference type="ARBA" id="ARBA00039682"/>
    </source>
</evidence>
<keyword evidence="11" id="KW-1015">Disulfide bond</keyword>
<dbReference type="Proteomes" id="UP000472277">
    <property type="component" value="Chromosome 24"/>
</dbReference>
<evidence type="ECO:0000313" key="20">
    <source>
        <dbReference type="Proteomes" id="UP000472277"/>
    </source>
</evidence>
<evidence type="ECO:0000256" key="10">
    <source>
        <dbReference type="ARBA" id="ARBA00023136"/>
    </source>
</evidence>
<dbReference type="GeneTree" id="ENSGT00480000042679"/>
<evidence type="ECO:0000256" key="6">
    <source>
        <dbReference type="ARBA" id="ARBA00022685"/>
    </source>
</evidence>
<comment type="similarity">
    <text evidence="2">Belongs to the chondromodulin-1 family.</text>
</comment>
<evidence type="ECO:0000256" key="14">
    <source>
        <dbReference type="ARBA" id="ARBA00037847"/>
    </source>
</evidence>
<evidence type="ECO:0000313" key="19">
    <source>
        <dbReference type="Ensembl" id="ENSSTUP00000033531.1"/>
    </source>
</evidence>
<evidence type="ECO:0000256" key="17">
    <source>
        <dbReference type="SAM" id="Phobius"/>
    </source>
</evidence>
<evidence type="ECO:0000256" key="13">
    <source>
        <dbReference type="ARBA" id="ARBA00023188"/>
    </source>
</evidence>
<evidence type="ECO:0000259" key="18">
    <source>
        <dbReference type="SMART" id="SM01039"/>
    </source>
</evidence>
<dbReference type="GO" id="GO:0012505">
    <property type="term" value="C:endomembrane system"/>
    <property type="evidence" value="ECO:0007669"/>
    <property type="project" value="UniProtKB-SubCell"/>
</dbReference>
<dbReference type="GO" id="GO:0001937">
    <property type="term" value="P:negative regulation of endothelial cell proliferation"/>
    <property type="evidence" value="ECO:0007669"/>
    <property type="project" value="TreeGrafter"/>
</dbReference>
<keyword evidence="20" id="KW-1185">Reference proteome</keyword>
<dbReference type="GO" id="GO:0030154">
    <property type="term" value="P:cell differentiation"/>
    <property type="evidence" value="ECO:0007669"/>
    <property type="project" value="UniProtKB-KW"/>
</dbReference>
<evidence type="ECO:0000256" key="11">
    <source>
        <dbReference type="ARBA" id="ARBA00023157"/>
    </source>
</evidence>
<keyword evidence="9 17" id="KW-1133">Transmembrane helix</keyword>
<keyword evidence="5" id="KW-0272">Extracellular matrix</keyword>
<keyword evidence="7 17" id="KW-0812">Transmembrane</keyword>
<keyword evidence="6" id="KW-0165">Cleavage on pair of basic residues</keyword>
<dbReference type="GO" id="GO:0051216">
    <property type="term" value="P:cartilage development"/>
    <property type="evidence" value="ECO:0007669"/>
    <property type="project" value="UniProtKB-KW"/>
</dbReference>
<dbReference type="InParanoid" id="A0A673YFX2"/>
<reference evidence="19" key="2">
    <citation type="submission" date="2025-09" db="UniProtKB">
        <authorList>
            <consortium name="Ensembl"/>
        </authorList>
    </citation>
    <scope>IDENTIFICATION</scope>
</reference>
<keyword evidence="8" id="KW-0221">Differentiation</keyword>
<evidence type="ECO:0000256" key="3">
    <source>
        <dbReference type="ARBA" id="ARBA00022473"/>
    </source>
</evidence>
<evidence type="ECO:0000256" key="16">
    <source>
        <dbReference type="ARBA" id="ARBA00042622"/>
    </source>
</evidence>
<evidence type="ECO:0000256" key="2">
    <source>
        <dbReference type="ARBA" id="ARBA00009898"/>
    </source>
</evidence>
<keyword evidence="13" id="KW-0891">Chondrogenesis</keyword>
<comment type="subcellular location">
    <subcellularLocation>
        <location evidence="14">Endomembrane system</location>
        <topology evidence="14">Single-pass membrane protein</topology>
    </subcellularLocation>
    <subcellularLocation>
        <location evidence="1">Secreted</location>
        <location evidence="1">Extracellular space</location>
        <location evidence="1">Extracellular matrix</location>
    </subcellularLocation>
</comment>
<evidence type="ECO:0000256" key="1">
    <source>
        <dbReference type="ARBA" id="ARBA00004498"/>
    </source>
</evidence>
<dbReference type="Ensembl" id="ENSSTUT00000035039.1">
    <property type="protein sequence ID" value="ENSSTUP00000033531.1"/>
    <property type="gene ID" value="ENSSTUG00000014308.1"/>
</dbReference>
<keyword evidence="12" id="KW-0325">Glycoprotein</keyword>
<name>A0A673YFX2_SALTR</name>
<dbReference type="InterPro" id="IPR007084">
    <property type="entry name" value="BRICHOS_dom"/>
</dbReference>
<keyword evidence="4" id="KW-0964">Secreted</keyword>
<dbReference type="AlphaFoldDB" id="A0A673YFX2"/>
<evidence type="ECO:0000256" key="4">
    <source>
        <dbReference type="ARBA" id="ARBA00022525"/>
    </source>
</evidence>
<protein>
    <recommendedName>
        <fullName evidence="15">Leukocyte cell-derived chemotaxin 1</fullName>
    </recommendedName>
    <alternativeName>
        <fullName evidence="16">Chondromodulin</fullName>
    </alternativeName>
</protein>
<evidence type="ECO:0000256" key="5">
    <source>
        <dbReference type="ARBA" id="ARBA00022530"/>
    </source>
</evidence>
<dbReference type="InterPro" id="IPR043405">
    <property type="entry name" value="Chondromodulin/Tenomodulin"/>
</dbReference>
<reference evidence="19" key="1">
    <citation type="submission" date="2025-08" db="UniProtKB">
        <authorList>
            <consortium name="Ensembl"/>
        </authorList>
    </citation>
    <scope>IDENTIFICATION</scope>
</reference>
<keyword evidence="3" id="KW-0217">Developmental protein</keyword>
<feature type="domain" description="BRICHOS" evidence="18">
    <location>
        <begin position="59"/>
        <end position="152"/>
    </location>
</feature>
<evidence type="ECO:0000256" key="8">
    <source>
        <dbReference type="ARBA" id="ARBA00022782"/>
    </source>
</evidence>
<evidence type="ECO:0000256" key="9">
    <source>
        <dbReference type="ARBA" id="ARBA00022989"/>
    </source>
</evidence>
<dbReference type="OMA" id="ISSELXY"/>
<dbReference type="GO" id="GO:0016525">
    <property type="term" value="P:negative regulation of angiogenesis"/>
    <property type="evidence" value="ECO:0007669"/>
    <property type="project" value="TreeGrafter"/>
</dbReference>
<evidence type="ECO:0000256" key="7">
    <source>
        <dbReference type="ARBA" id="ARBA00022692"/>
    </source>
</evidence>
<organism evidence="19 20">
    <name type="scientific">Salmo trutta</name>
    <name type="common">Brown trout</name>
    <dbReference type="NCBI Taxonomy" id="8032"/>
    <lineage>
        <taxon>Eukaryota</taxon>
        <taxon>Metazoa</taxon>
        <taxon>Chordata</taxon>
        <taxon>Craniata</taxon>
        <taxon>Vertebrata</taxon>
        <taxon>Euteleostomi</taxon>
        <taxon>Actinopterygii</taxon>
        <taxon>Neopterygii</taxon>
        <taxon>Teleostei</taxon>
        <taxon>Protacanthopterygii</taxon>
        <taxon>Salmoniformes</taxon>
        <taxon>Salmonidae</taxon>
        <taxon>Salmoninae</taxon>
        <taxon>Salmo</taxon>
    </lineage>
</organism>
<gene>
    <name evidence="19" type="primary">CNMD</name>
</gene>
<sequence>YSSSAAKPPVAVGCLLRFGVAALVAGAVSMLCGSIGAFYLWKVSDKNVYNVHYSMSVNGKVEEGSMEIVSNNNLEKFQTGRIQFSGGKKHYIKSQIKTFQRCISPSQEDEIMPVKFDKKSLIWVAADRPLKTSSFLSTKVLDLCGDLPIFWLQHTYPKEIQERRRKLQDRWKTEKKLCTVYQLDQDYTHCQRICEPLGYNYRGCQVSYRDILPCCWWVACILGVV</sequence>
<dbReference type="PANTHER" id="PTHR14064:SF6">
    <property type="entry name" value="LEUKOCYTE CELL-DERIVED CHEMOTAXIN 1"/>
    <property type="match status" value="1"/>
</dbReference>
<accession>A0A673YFX2</accession>
<evidence type="ECO:0000256" key="12">
    <source>
        <dbReference type="ARBA" id="ARBA00023180"/>
    </source>
</evidence>
<keyword evidence="10 17" id="KW-0472">Membrane</keyword>
<dbReference type="PANTHER" id="PTHR14064">
    <property type="entry name" value="CHONDROMODULIN-RELATED"/>
    <property type="match status" value="1"/>
</dbReference>
<dbReference type="SMART" id="SM01039">
    <property type="entry name" value="BRICHOS"/>
    <property type="match status" value="1"/>
</dbReference>
<feature type="transmembrane region" description="Helical" evidence="17">
    <location>
        <begin position="20"/>
        <end position="41"/>
    </location>
</feature>
<proteinExistence type="inferred from homology"/>